<evidence type="ECO:0000256" key="3">
    <source>
        <dbReference type="ARBA" id="ARBA00022827"/>
    </source>
</evidence>
<keyword evidence="5" id="KW-0520">NAD</keyword>
<dbReference type="Proteomes" id="UP001373496">
    <property type="component" value="Unassembled WGS sequence"/>
</dbReference>
<dbReference type="InterPro" id="IPR023753">
    <property type="entry name" value="FAD/NAD-binding_dom"/>
</dbReference>
<sequence>MSQSRPVVVVVGGGFAGYHALRTLEKTLPADAAELVLVNPSDYLLYSPLLPDVSAGVVEPRHIAVSLRQQLRRTRVVLGSATAVDTATRTVSVRTTDDGGATDGELELHYDRLVLVPGSITRQFDIPGVAERAHGVKTLVEAQFLRDHLLRQLDRADALPAGPEHDAERRARLTVVAVGAGYTGTEIVAQLQYWLGTIAARWSRVDPADVRWVLIDLAESVLPELGPELGEKALGALRRRGIDVRLGVTVKEAREGETELTDGSTIPSRTLIWGAGVAASPLVATLDRPLQKGRLVVEADLSVPGADGVFAGGDAAAVPDLARRGDEGTPVTPPTAQHAQRQGTALGRNVAASLGFGRAKPYRHRDLGLVADLGGWDAIAKPLGIKLHGPLAKAVARGYHLYALPSMANRVRVGSDWLLAALLPAQSVEVTRIRPDQALVSTAQQSQAHLRR</sequence>
<feature type="domain" description="FAD/NAD(P)-binding" evidence="6">
    <location>
        <begin position="8"/>
        <end position="343"/>
    </location>
</feature>
<evidence type="ECO:0000313" key="7">
    <source>
        <dbReference type="EMBL" id="MEI4280730.1"/>
    </source>
</evidence>
<evidence type="ECO:0000256" key="2">
    <source>
        <dbReference type="ARBA" id="ARBA00022630"/>
    </source>
</evidence>
<proteinExistence type="inferred from homology"/>
<dbReference type="SUPFAM" id="SSF51905">
    <property type="entry name" value="FAD/NAD(P)-binding domain"/>
    <property type="match status" value="2"/>
</dbReference>
<accession>A0ABU8EAU1</accession>
<dbReference type="RefSeq" id="WP_225235075.1">
    <property type="nucleotide sequence ID" value="NZ_JBAPLV010000028.1"/>
</dbReference>
<dbReference type="PANTHER" id="PTHR43706:SF45">
    <property type="entry name" value="NADH DEHYDROGENASE-LIKE PROTEIN RV1812C"/>
    <property type="match status" value="1"/>
</dbReference>
<dbReference type="EMBL" id="JBAPLV010000028">
    <property type="protein sequence ID" value="MEI4280730.1"/>
    <property type="molecule type" value="Genomic_DNA"/>
</dbReference>
<evidence type="ECO:0000256" key="5">
    <source>
        <dbReference type="ARBA" id="ARBA00023027"/>
    </source>
</evidence>
<gene>
    <name evidence="7" type="ORF">UXQ13_19810</name>
</gene>
<reference evidence="7 8" key="1">
    <citation type="submission" date="2024-03" db="EMBL/GenBank/DDBJ databases">
        <title>Draft genome sequence of Klenkia terrae.</title>
        <authorList>
            <person name="Duangmal K."/>
            <person name="Chantavorakit T."/>
        </authorList>
    </citation>
    <scope>NUCLEOTIDE SEQUENCE [LARGE SCALE GENOMIC DNA]</scope>
    <source>
        <strain evidence="7 8">JCM 17786</strain>
    </source>
</reference>
<evidence type="ECO:0000313" key="8">
    <source>
        <dbReference type="Proteomes" id="UP001373496"/>
    </source>
</evidence>
<keyword evidence="8" id="KW-1185">Reference proteome</keyword>
<keyword evidence="2" id="KW-0285">Flavoprotein</keyword>
<dbReference type="EC" id="1.6.5.-" evidence="7"/>
<dbReference type="InterPro" id="IPR045024">
    <property type="entry name" value="NDH-2"/>
</dbReference>
<dbReference type="Pfam" id="PF07992">
    <property type="entry name" value="Pyr_redox_2"/>
    <property type="match status" value="1"/>
</dbReference>
<comment type="similarity">
    <text evidence="1">Belongs to the NADH dehydrogenase family.</text>
</comment>
<evidence type="ECO:0000256" key="1">
    <source>
        <dbReference type="ARBA" id="ARBA00005272"/>
    </source>
</evidence>
<dbReference type="PRINTS" id="PR00368">
    <property type="entry name" value="FADPNR"/>
</dbReference>
<dbReference type="Gene3D" id="3.50.50.100">
    <property type="match status" value="1"/>
</dbReference>
<protein>
    <submittedName>
        <fullName evidence="7">NAD(P)/FAD-dependent oxidoreductase</fullName>
        <ecNumber evidence="7">1.6.5.-</ecNumber>
    </submittedName>
</protein>
<name>A0ABU8EAU1_9ACTN</name>
<keyword evidence="3" id="KW-0274">FAD</keyword>
<evidence type="ECO:0000256" key="4">
    <source>
        <dbReference type="ARBA" id="ARBA00023002"/>
    </source>
</evidence>
<evidence type="ECO:0000259" key="6">
    <source>
        <dbReference type="Pfam" id="PF07992"/>
    </source>
</evidence>
<dbReference type="PANTHER" id="PTHR43706">
    <property type="entry name" value="NADH DEHYDROGENASE"/>
    <property type="match status" value="1"/>
</dbReference>
<comment type="caution">
    <text evidence="7">The sequence shown here is derived from an EMBL/GenBank/DDBJ whole genome shotgun (WGS) entry which is preliminary data.</text>
</comment>
<dbReference type="GO" id="GO:0016491">
    <property type="term" value="F:oxidoreductase activity"/>
    <property type="evidence" value="ECO:0007669"/>
    <property type="project" value="UniProtKB-KW"/>
</dbReference>
<dbReference type="InterPro" id="IPR036188">
    <property type="entry name" value="FAD/NAD-bd_sf"/>
</dbReference>
<keyword evidence="4 7" id="KW-0560">Oxidoreductase</keyword>
<organism evidence="7 8">
    <name type="scientific">Klenkia terrae</name>
    <dbReference type="NCBI Taxonomy" id="1052259"/>
    <lineage>
        <taxon>Bacteria</taxon>
        <taxon>Bacillati</taxon>
        <taxon>Actinomycetota</taxon>
        <taxon>Actinomycetes</taxon>
        <taxon>Geodermatophilales</taxon>
        <taxon>Geodermatophilaceae</taxon>
        <taxon>Klenkia</taxon>
    </lineage>
</organism>